<dbReference type="RefSeq" id="XP_022643660.1">
    <property type="nucleotide sequence ID" value="XM_022787925.1"/>
</dbReference>
<comment type="catalytic activity">
    <reaction evidence="9">
        <text>L-threonyl-[protein] + ATP = O-phospho-L-threonyl-[protein] + ADP + H(+)</text>
        <dbReference type="Rhea" id="RHEA:46608"/>
        <dbReference type="Rhea" id="RHEA-COMP:11060"/>
        <dbReference type="Rhea" id="RHEA-COMP:11605"/>
        <dbReference type="ChEBI" id="CHEBI:15378"/>
        <dbReference type="ChEBI" id="CHEBI:30013"/>
        <dbReference type="ChEBI" id="CHEBI:30616"/>
        <dbReference type="ChEBI" id="CHEBI:61977"/>
        <dbReference type="ChEBI" id="CHEBI:456216"/>
        <dbReference type="EC" id="2.7.11.1"/>
    </reaction>
</comment>
<comment type="catalytic activity">
    <reaction evidence="10">
        <text>L-seryl-[protein] + ATP = O-phospho-L-seryl-[protein] + ADP + H(+)</text>
        <dbReference type="Rhea" id="RHEA:17989"/>
        <dbReference type="Rhea" id="RHEA-COMP:9863"/>
        <dbReference type="Rhea" id="RHEA-COMP:11604"/>
        <dbReference type="ChEBI" id="CHEBI:15378"/>
        <dbReference type="ChEBI" id="CHEBI:29999"/>
        <dbReference type="ChEBI" id="CHEBI:30616"/>
        <dbReference type="ChEBI" id="CHEBI:83421"/>
        <dbReference type="ChEBI" id="CHEBI:456216"/>
        <dbReference type="EC" id="2.7.11.1"/>
    </reaction>
</comment>
<sequence length="879" mass="98716">MAILCTLGNVVGVGLQCIHWIGRWLGTVGTAAYRAIDFLPYRRRLPVLTKLSYRRRPPLEYVPPPPGKLPPDFVATSHDDHSPPPGHGTCAAETNNNAYREPQVSAHIAAVKGGRTLSRSYRGRNESDPISGAQPNDSSTRVNNLSASKMNAGFSGESSSRKYSDQNILETTSTPVIRPVVNPIRVQGAADVVRLTQPSETRKSHRGDKPKLLPIAPVKQRTTIAGVRPFNNARMTIKAAVRITGKPIARTAMKNVLGRVTARPPVIRKDHRNTSPTFGISTPKGSTTPIEVRSTIPVDVHGTMNAPSFMIHRVLTHEYFLTESACTIEDEHGVAHKVNKKAVFTKTRKDADRIVAKAEYLLECFVKQERKIKPSRTPREHFTMEQTCRTAFELFFRVRKSRLGCDDIRESLENLAFLFDYLIVDSPTVAGYLASLLRRLIMIMEEIAPLLEKGSGIAPTDWTALRMHYKTEEDNLRERLEPPIAIPPMGLISGDVILGAGGFGAVYKARFAGSIRCSVKLVDDNMFKWEQHACVDKVVGSLINHPLLVKYHACFTAQGAYITIMEYIRGVDLDRVVHTAKGLPMRVLRPVVAQLGIATQYLHFKGFIHRDIKPSNLIIMPGCRLKMIDFDTVKICIGMFSKKRLKCFFRRTYTEFNDRETAGTPNFFPPEFIKCAAYGRSVDWWAIGVTAYEMCFGKTPFRGENDEELEAAIQAVNYKFPVKGPRGKYYLEFKDLVARLIKKRASERLCSRRYSDFLAHPFFEGLDLNALEDGSHFIEYDGVTSLMQPSSENPDDFSPKISDELQATRAEYLEPEKTKDAVDHCPLYTFVSTTFQNAVRKAMRDEPVSHEDAQEPPEIGVVNPPLQDARSYKFNAYMK</sequence>
<dbReference type="GO" id="GO:0035556">
    <property type="term" value="P:intracellular signal transduction"/>
    <property type="evidence" value="ECO:0007669"/>
    <property type="project" value="TreeGrafter"/>
</dbReference>
<dbReference type="EnsemblMetazoa" id="XM_022787924">
    <property type="protein sequence ID" value="XP_022643659"/>
    <property type="gene ID" value="LOC111242959"/>
</dbReference>
<accession>A0A7M7IWX6</accession>
<feature type="region of interest" description="Disordered" evidence="11">
    <location>
        <begin position="268"/>
        <end position="288"/>
    </location>
</feature>
<dbReference type="PANTHER" id="PTHR24356">
    <property type="entry name" value="SERINE/THREONINE-PROTEIN KINASE"/>
    <property type="match status" value="1"/>
</dbReference>
<dbReference type="GO" id="GO:0004674">
    <property type="term" value="F:protein serine/threonine kinase activity"/>
    <property type="evidence" value="ECO:0007669"/>
    <property type="project" value="UniProtKB-KW"/>
</dbReference>
<dbReference type="GeneID" id="111242959"/>
<dbReference type="AlphaFoldDB" id="A0A7M7IWX6"/>
<keyword evidence="7" id="KW-0067">ATP-binding</keyword>
<evidence type="ECO:0000256" key="8">
    <source>
        <dbReference type="ARBA" id="ARBA00033099"/>
    </source>
</evidence>
<feature type="region of interest" description="Disordered" evidence="11">
    <location>
        <begin position="845"/>
        <end position="865"/>
    </location>
</feature>
<evidence type="ECO:0000256" key="11">
    <source>
        <dbReference type="SAM" id="MobiDB-lite"/>
    </source>
</evidence>
<feature type="domain" description="Protein kinase" evidence="12">
    <location>
        <begin position="492"/>
        <end position="763"/>
    </location>
</feature>
<evidence type="ECO:0000256" key="6">
    <source>
        <dbReference type="ARBA" id="ARBA00022777"/>
    </source>
</evidence>
<dbReference type="Proteomes" id="UP000594260">
    <property type="component" value="Unplaced"/>
</dbReference>
<evidence type="ECO:0000259" key="12">
    <source>
        <dbReference type="PROSITE" id="PS50011"/>
    </source>
</evidence>
<dbReference type="RefSeq" id="XP_022643659.1">
    <property type="nucleotide sequence ID" value="XM_022787924.1"/>
</dbReference>
<feature type="region of interest" description="Disordered" evidence="11">
    <location>
        <begin position="113"/>
        <end position="143"/>
    </location>
</feature>
<evidence type="ECO:0000256" key="10">
    <source>
        <dbReference type="ARBA" id="ARBA00048679"/>
    </source>
</evidence>
<dbReference type="EnsemblMetazoa" id="XM_022787925">
    <property type="protein sequence ID" value="XP_022643660"/>
    <property type="gene ID" value="LOC111242959"/>
</dbReference>
<evidence type="ECO:0000256" key="5">
    <source>
        <dbReference type="ARBA" id="ARBA00022741"/>
    </source>
</evidence>
<organism evidence="13 14">
    <name type="scientific">Varroa destructor</name>
    <name type="common">Honeybee mite</name>
    <dbReference type="NCBI Taxonomy" id="109461"/>
    <lineage>
        <taxon>Eukaryota</taxon>
        <taxon>Metazoa</taxon>
        <taxon>Ecdysozoa</taxon>
        <taxon>Arthropoda</taxon>
        <taxon>Chelicerata</taxon>
        <taxon>Arachnida</taxon>
        <taxon>Acari</taxon>
        <taxon>Parasitiformes</taxon>
        <taxon>Mesostigmata</taxon>
        <taxon>Gamasina</taxon>
        <taxon>Dermanyssoidea</taxon>
        <taxon>Varroidae</taxon>
        <taxon>Varroa</taxon>
    </lineage>
</organism>
<keyword evidence="6" id="KW-0418">Kinase</keyword>
<evidence type="ECO:0000256" key="4">
    <source>
        <dbReference type="ARBA" id="ARBA00022679"/>
    </source>
</evidence>
<name>A0A7M7IWX6_VARDE</name>
<reference evidence="13" key="1">
    <citation type="submission" date="2021-01" db="UniProtKB">
        <authorList>
            <consortium name="EnsemblMetazoa"/>
        </authorList>
    </citation>
    <scope>IDENTIFICATION</scope>
</reference>
<dbReference type="InterPro" id="IPR011009">
    <property type="entry name" value="Kinase-like_dom_sf"/>
</dbReference>
<evidence type="ECO:0000313" key="13">
    <source>
        <dbReference type="EnsemblMetazoa" id="XP_022643660"/>
    </source>
</evidence>
<dbReference type="GO" id="GO:0005524">
    <property type="term" value="F:ATP binding"/>
    <property type="evidence" value="ECO:0007669"/>
    <property type="project" value="UniProtKB-KW"/>
</dbReference>
<evidence type="ECO:0000256" key="1">
    <source>
        <dbReference type="ARBA" id="ARBA00012513"/>
    </source>
</evidence>
<evidence type="ECO:0000256" key="7">
    <source>
        <dbReference type="ARBA" id="ARBA00022840"/>
    </source>
</evidence>
<dbReference type="InterPro" id="IPR000719">
    <property type="entry name" value="Prot_kinase_dom"/>
</dbReference>
<keyword evidence="4" id="KW-0808">Transferase</keyword>
<dbReference type="EC" id="2.7.11.1" evidence="1"/>
<evidence type="ECO:0000256" key="9">
    <source>
        <dbReference type="ARBA" id="ARBA00047899"/>
    </source>
</evidence>
<feature type="compositionally biased region" description="Polar residues" evidence="11">
    <location>
        <begin position="274"/>
        <end position="288"/>
    </location>
</feature>
<dbReference type="SUPFAM" id="SSF56112">
    <property type="entry name" value="Protein kinase-like (PK-like)"/>
    <property type="match status" value="1"/>
</dbReference>
<dbReference type="Gene3D" id="3.30.200.20">
    <property type="entry name" value="Phosphorylase Kinase, domain 1"/>
    <property type="match status" value="1"/>
</dbReference>
<evidence type="ECO:0000256" key="2">
    <source>
        <dbReference type="ARBA" id="ARBA00022148"/>
    </source>
</evidence>
<dbReference type="PROSITE" id="PS50011">
    <property type="entry name" value="PROTEIN_KINASE_DOM"/>
    <property type="match status" value="1"/>
</dbReference>
<dbReference type="SMART" id="SM00220">
    <property type="entry name" value="S_TKc"/>
    <property type="match status" value="1"/>
</dbReference>
<dbReference type="InterPro" id="IPR008271">
    <property type="entry name" value="Ser/Thr_kinase_AS"/>
</dbReference>
<dbReference type="InParanoid" id="A0A7M7IWX6"/>
<dbReference type="Gene3D" id="1.10.510.10">
    <property type="entry name" value="Transferase(Phosphotransferase) domain 1"/>
    <property type="match status" value="1"/>
</dbReference>
<evidence type="ECO:0000256" key="3">
    <source>
        <dbReference type="ARBA" id="ARBA00022527"/>
    </source>
</evidence>
<evidence type="ECO:0000313" key="14">
    <source>
        <dbReference type="Proteomes" id="UP000594260"/>
    </source>
</evidence>
<dbReference type="OrthoDB" id="6480311at2759"/>
<dbReference type="InterPro" id="IPR050236">
    <property type="entry name" value="Ser_Thr_kinase_AGC"/>
</dbReference>
<keyword evidence="5" id="KW-0547">Nucleotide-binding</keyword>
<dbReference type="PANTHER" id="PTHR24356:SF1">
    <property type="entry name" value="SERINE_THREONINE-PROTEIN KINASE GREATWALL"/>
    <property type="match status" value="1"/>
</dbReference>
<keyword evidence="14" id="KW-1185">Reference proteome</keyword>
<dbReference type="PROSITE" id="PS00108">
    <property type="entry name" value="PROTEIN_KINASE_ST"/>
    <property type="match status" value="1"/>
</dbReference>
<dbReference type="KEGG" id="vde:111242959"/>
<dbReference type="Pfam" id="PF00069">
    <property type="entry name" value="Pkinase"/>
    <property type="match status" value="1"/>
</dbReference>
<feature type="compositionally biased region" description="Polar residues" evidence="11">
    <location>
        <begin position="133"/>
        <end position="143"/>
    </location>
</feature>
<proteinExistence type="predicted"/>
<protein>
    <recommendedName>
        <fullName evidence="2">Serine/threonine-protein kinase greatwall</fullName>
        <ecNumber evidence="1">2.7.11.1</ecNumber>
    </recommendedName>
    <alternativeName>
        <fullName evidence="8">Microtubule-associated serine/threonine-protein kinase-like</fullName>
    </alternativeName>
</protein>
<keyword evidence="3" id="KW-0723">Serine/threonine-protein kinase</keyword>